<sequence length="182" mass="20935">MTSAAYIDDMLPVDLQYIRQVAREIDSGQKEKKRRIQHAEDDARCVKRRRDKDVVKKDKRDQKETMLNGLQPRLEVGEIEVKPGTVAEIDMELDWHRRFDSLVLLKSRMKNKVEKLTHLLAAVKRYHQWVPEPSMDVGDKSSSEGDAEMERGDENEEVGEVVMLTGSGNVSDCDSDAEFDWS</sequence>
<reference evidence="2 3" key="1">
    <citation type="submission" date="2019-02" db="EMBL/GenBank/DDBJ databases">
        <title>Genome sequencing of the rare red list fungi Antrodiella citrinella (Flaviporus citrinellus).</title>
        <authorList>
            <person name="Buettner E."/>
            <person name="Kellner H."/>
        </authorList>
    </citation>
    <scope>NUCLEOTIDE SEQUENCE [LARGE SCALE GENOMIC DNA]</scope>
    <source>
        <strain evidence="2 3">DSM 108506</strain>
    </source>
</reference>
<keyword evidence="3" id="KW-1185">Reference proteome</keyword>
<accession>A0A4S4MP14</accession>
<evidence type="ECO:0000313" key="2">
    <source>
        <dbReference type="EMBL" id="THH26968.1"/>
    </source>
</evidence>
<feature type="compositionally biased region" description="Acidic residues" evidence="1">
    <location>
        <begin position="173"/>
        <end position="182"/>
    </location>
</feature>
<dbReference type="Proteomes" id="UP000308730">
    <property type="component" value="Unassembled WGS sequence"/>
</dbReference>
<dbReference type="OrthoDB" id="2674494at2759"/>
<gene>
    <name evidence="2" type="ORF">EUX98_g7224</name>
</gene>
<dbReference type="EMBL" id="SGPM01000292">
    <property type="protein sequence ID" value="THH26968.1"/>
    <property type="molecule type" value="Genomic_DNA"/>
</dbReference>
<evidence type="ECO:0000256" key="1">
    <source>
        <dbReference type="SAM" id="MobiDB-lite"/>
    </source>
</evidence>
<proteinExistence type="predicted"/>
<feature type="compositionally biased region" description="Basic and acidic residues" evidence="1">
    <location>
        <begin position="137"/>
        <end position="152"/>
    </location>
</feature>
<protein>
    <submittedName>
        <fullName evidence="2">Uncharacterized protein</fullName>
    </submittedName>
</protein>
<evidence type="ECO:0000313" key="3">
    <source>
        <dbReference type="Proteomes" id="UP000308730"/>
    </source>
</evidence>
<feature type="region of interest" description="Disordered" evidence="1">
    <location>
        <begin position="132"/>
        <end position="182"/>
    </location>
</feature>
<comment type="caution">
    <text evidence="2">The sequence shown here is derived from an EMBL/GenBank/DDBJ whole genome shotgun (WGS) entry which is preliminary data.</text>
</comment>
<dbReference type="AlphaFoldDB" id="A0A4S4MP14"/>
<organism evidence="2 3">
    <name type="scientific">Antrodiella citrinella</name>
    <dbReference type="NCBI Taxonomy" id="2447956"/>
    <lineage>
        <taxon>Eukaryota</taxon>
        <taxon>Fungi</taxon>
        <taxon>Dikarya</taxon>
        <taxon>Basidiomycota</taxon>
        <taxon>Agaricomycotina</taxon>
        <taxon>Agaricomycetes</taxon>
        <taxon>Polyporales</taxon>
        <taxon>Steccherinaceae</taxon>
        <taxon>Antrodiella</taxon>
    </lineage>
</organism>
<name>A0A4S4MP14_9APHY</name>